<dbReference type="SUPFAM" id="SSF56524">
    <property type="entry name" value="Oxidoreductase molybdopterin-binding domain"/>
    <property type="match status" value="1"/>
</dbReference>
<evidence type="ECO:0000259" key="6">
    <source>
        <dbReference type="Pfam" id="PF03404"/>
    </source>
</evidence>
<dbReference type="PRINTS" id="PR00407">
    <property type="entry name" value="EUMOPTERIN"/>
</dbReference>
<dbReference type="GO" id="GO:0008482">
    <property type="term" value="F:sulfite oxidase activity"/>
    <property type="evidence" value="ECO:0007669"/>
    <property type="project" value="TreeGrafter"/>
</dbReference>
<evidence type="ECO:0000256" key="1">
    <source>
        <dbReference type="ARBA" id="ARBA00001924"/>
    </source>
</evidence>
<dbReference type="AlphaFoldDB" id="A0A7I7P930"/>
<dbReference type="GO" id="GO:0006790">
    <property type="term" value="P:sulfur compound metabolic process"/>
    <property type="evidence" value="ECO:0007669"/>
    <property type="project" value="TreeGrafter"/>
</dbReference>
<dbReference type="EMBL" id="MVIC01000002">
    <property type="protein sequence ID" value="ORB18292.1"/>
    <property type="molecule type" value="Genomic_DNA"/>
</dbReference>
<sequence>MWGKSPAMIVHTRSPFNAEPRGSALARNEVTPVDIFYCRNHGPVPEIPVHAWRLEVDGLVTSPLSLSLPALQSRFDIHTVIATLQCAGNRRSGFNEIRAIVDEDLWGSGAISTAEWSGVRLADVLAVAGAGRDDDVHVAFTGPDVSPLAVPAQQFGGSIPLAKAMSGEVLLAWEMNGQALPRIHGGPVRVVVPGYIGARSVKWVNAVTVQKGPSQNYFQSVAYRVLPADSDLHTAGPLAGRSLSSVALNCDILVPADGTEVAAGPLEIRGYALAGEGAGVARVEVSLDQGNSWRQAELAAARSPWAWRHWSLTVEPEPGPLTVTARAWDTTGATQPESAEVLWNPRGYANNSWARVHVAVTHPGTAALK</sequence>
<feature type="domain" description="Oxidoreductase molybdopterin-binding" evidence="5">
    <location>
        <begin position="41"/>
        <end position="218"/>
    </location>
</feature>
<dbReference type="InterPro" id="IPR008335">
    <property type="entry name" value="Mopterin_OxRdtase_euk"/>
</dbReference>
<dbReference type="RefSeq" id="WP_083085084.1">
    <property type="nucleotide sequence ID" value="NZ_AP022583.1"/>
</dbReference>
<evidence type="ECO:0000256" key="2">
    <source>
        <dbReference type="ARBA" id="ARBA00022505"/>
    </source>
</evidence>
<keyword evidence="2" id="KW-0500">Molybdenum</keyword>
<reference evidence="8 9" key="1">
    <citation type="submission" date="2017-02" db="EMBL/GenBank/DDBJ databases">
        <title>The new phylogeny of genus Mycobacterium.</title>
        <authorList>
            <person name="Tortoli E."/>
            <person name="Trovato A."/>
            <person name="Cirillo D.M."/>
        </authorList>
    </citation>
    <scope>NUCLEOTIDE SEQUENCE [LARGE SCALE GENOMIC DNA]</scope>
    <source>
        <strain evidence="8 9">DSM 45145</strain>
    </source>
</reference>
<dbReference type="Proteomes" id="UP000192374">
    <property type="component" value="Unassembled WGS sequence"/>
</dbReference>
<dbReference type="InterPro" id="IPR036374">
    <property type="entry name" value="OxRdtase_Mopterin-bd_sf"/>
</dbReference>
<comment type="cofactor">
    <cofactor evidence="1">
        <name>Mo-molybdopterin</name>
        <dbReference type="ChEBI" id="CHEBI:71302"/>
    </cofactor>
</comment>
<gene>
    <name evidence="8" type="ORF">BST37_02445</name>
    <name evidence="7" type="ORF">MNVI_04000</name>
</gene>
<dbReference type="InterPro" id="IPR000572">
    <property type="entry name" value="OxRdtase_Mopterin-bd_dom"/>
</dbReference>
<dbReference type="GO" id="GO:0020037">
    <property type="term" value="F:heme binding"/>
    <property type="evidence" value="ECO:0007669"/>
    <property type="project" value="TreeGrafter"/>
</dbReference>
<dbReference type="KEGG" id="mnv:MNVI_04000"/>
<evidence type="ECO:0000259" key="5">
    <source>
        <dbReference type="Pfam" id="PF00174"/>
    </source>
</evidence>
<dbReference type="Proteomes" id="UP000466894">
    <property type="component" value="Chromosome"/>
</dbReference>
<dbReference type="Pfam" id="PF03404">
    <property type="entry name" value="Mo-co_dimer"/>
    <property type="match status" value="1"/>
</dbReference>
<accession>A0A7I7P930</accession>
<evidence type="ECO:0000256" key="4">
    <source>
        <dbReference type="ARBA" id="ARBA00023002"/>
    </source>
</evidence>
<dbReference type="Pfam" id="PF00174">
    <property type="entry name" value="Oxidored_molyb"/>
    <property type="match status" value="1"/>
</dbReference>
<evidence type="ECO:0000313" key="8">
    <source>
        <dbReference type="EMBL" id="ORB18292.1"/>
    </source>
</evidence>
<dbReference type="InterPro" id="IPR005066">
    <property type="entry name" value="MoCF_OxRdtse_dimer"/>
</dbReference>
<evidence type="ECO:0000313" key="7">
    <source>
        <dbReference type="EMBL" id="BBY05082.1"/>
    </source>
</evidence>
<feature type="domain" description="Moybdenum cofactor oxidoreductase dimerisation" evidence="6">
    <location>
        <begin position="247"/>
        <end position="360"/>
    </location>
</feature>
<evidence type="ECO:0000313" key="9">
    <source>
        <dbReference type="Proteomes" id="UP000192374"/>
    </source>
</evidence>
<keyword evidence="9" id="KW-1185">Reference proteome</keyword>
<dbReference type="SUPFAM" id="SSF81296">
    <property type="entry name" value="E set domains"/>
    <property type="match status" value="1"/>
</dbReference>
<keyword evidence="3" id="KW-0479">Metal-binding</keyword>
<dbReference type="GO" id="GO:0043546">
    <property type="term" value="F:molybdopterin cofactor binding"/>
    <property type="evidence" value="ECO:0007669"/>
    <property type="project" value="TreeGrafter"/>
</dbReference>
<proteinExistence type="predicted"/>
<dbReference type="OrthoDB" id="9795587at2"/>
<dbReference type="EMBL" id="AP022583">
    <property type="protein sequence ID" value="BBY05082.1"/>
    <property type="molecule type" value="Genomic_DNA"/>
</dbReference>
<dbReference type="PANTHER" id="PTHR19372:SF7">
    <property type="entry name" value="SULFITE OXIDASE, MITOCHONDRIAL"/>
    <property type="match status" value="1"/>
</dbReference>
<evidence type="ECO:0000313" key="10">
    <source>
        <dbReference type="Proteomes" id="UP000466894"/>
    </source>
</evidence>
<organism evidence="7 10">
    <name type="scientific">Mycobacterium noviomagense</name>
    <dbReference type="NCBI Taxonomy" id="459858"/>
    <lineage>
        <taxon>Bacteria</taxon>
        <taxon>Bacillati</taxon>
        <taxon>Actinomycetota</taxon>
        <taxon>Actinomycetes</taxon>
        <taxon>Mycobacteriales</taxon>
        <taxon>Mycobacteriaceae</taxon>
        <taxon>Mycobacterium</taxon>
    </lineage>
</organism>
<dbReference type="Gene3D" id="2.60.40.650">
    <property type="match status" value="1"/>
</dbReference>
<dbReference type="InterPro" id="IPR014756">
    <property type="entry name" value="Ig_E-set"/>
</dbReference>
<dbReference type="CDD" id="cd02110">
    <property type="entry name" value="SO_family_Moco_dimer"/>
    <property type="match status" value="1"/>
</dbReference>
<dbReference type="FunFam" id="3.90.420.10:FF:000002">
    <property type="entry name" value="sulfite oxidase, mitochondrial"/>
    <property type="match status" value="1"/>
</dbReference>
<name>A0A7I7P930_9MYCO</name>
<reference evidence="7 10" key="2">
    <citation type="journal article" date="2019" name="Emerg. Microbes Infect.">
        <title>Comprehensive subspecies identification of 175 nontuberculous mycobacteria species based on 7547 genomic profiles.</title>
        <authorList>
            <person name="Matsumoto Y."/>
            <person name="Kinjo T."/>
            <person name="Motooka D."/>
            <person name="Nabeya D."/>
            <person name="Jung N."/>
            <person name="Uechi K."/>
            <person name="Horii T."/>
            <person name="Iida T."/>
            <person name="Fujita J."/>
            <person name="Nakamura S."/>
        </authorList>
    </citation>
    <scope>NUCLEOTIDE SEQUENCE [LARGE SCALE GENOMIC DNA]</scope>
    <source>
        <strain evidence="7 10">JCM 16367</strain>
    </source>
</reference>
<dbReference type="GO" id="GO:0030151">
    <property type="term" value="F:molybdenum ion binding"/>
    <property type="evidence" value="ECO:0007669"/>
    <property type="project" value="InterPro"/>
</dbReference>
<evidence type="ECO:0000256" key="3">
    <source>
        <dbReference type="ARBA" id="ARBA00022723"/>
    </source>
</evidence>
<dbReference type="Gene3D" id="3.90.420.10">
    <property type="entry name" value="Oxidoreductase, molybdopterin-binding domain"/>
    <property type="match status" value="1"/>
</dbReference>
<reference evidence="7" key="3">
    <citation type="submission" date="2020-02" db="EMBL/GenBank/DDBJ databases">
        <authorList>
            <person name="Matsumoto Y."/>
            <person name="Motooka D."/>
            <person name="Nakamura S."/>
        </authorList>
    </citation>
    <scope>NUCLEOTIDE SEQUENCE</scope>
    <source>
        <strain evidence="7">JCM 16367</strain>
    </source>
</reference>
<keyword evidence="4" id="KW-0560">Oxidoreductase</keyword>
<dbReference type="PANTHER" id="PTHR19372">
    <property type="entry name" value="SULFITE REDUCTASE"/>
    <property type="match status" value="1"/>
</dbReference>
<protein>
    <submittedName>
        <fullName evidence="7">Sulfite oxidase</fullName>
    </submittedName>
</protein>